<reference evidence="2" key="2">
    <citation type="submission" date="2025-08" db="UniProtKB">
        <authorList>
            <consortium name="RefSeq"/>
        </authorList>
    </citation>
    <scope>IDENTIFICATION</scope>
    <source>
        <tissue evidence="2">Leaf</tissue>
    </source>
</reference>
<dbReference type="InterPro" id="IPR002160">
    <property type="entry name" value="Prot_inh_Kunz-lg"/>
</dbReference>
<dbReference type="InterPro" id="IPR011065">
    <property type="entry name" value="Kunitz_inhibitor_STI-like_sf"/>
</dbReference>
<dbReference type="KEGG" id="rsz:130499795"/>
<protein>
    <submittedName>
        <fullName evidence="2">Kunitz trypsin inhibitor 2-like</fullName>
    </submittedName>
</protein>
<dbReference type="RefSeq" id="XP_056850184.1">
    <property type="nucleotide sequence ID" value="XM_056994204.1"/>
</dbReference>
<name>A0A9W3CF91_RAPSA</name>
<dbReference type="GeneID" id="130499795"/>
<dbReference type="OrthoDB" id="1091686at2759"/>
<dbReference type="PROSITE" id="PS00283">
    <property type="entry name" value="SOYBEAN_KUNITZ"/>
    <property type="match status" value="1"/>
</dbReference>
<organism evidence="1 2">
    <name type="scientific">Raphanus sativus</name>
    <name type="common">Radish</name>
    <name type="synonym">Raphanus raphanistrum var. sativus</name>
    <dbReference type="NCBI Taxonomy" id="3726"/>
    <lineage>
        <taxon>Eukaryota</taxon>
        <taxon>Viridiplantae</taxon>
        <taxon>Streptophyta</taxon>
        <taxon>Embryophyta</taxon>
        <taxon>Tracheophyta</taxon>
        <taxon>Spermatophyta</taxon>
        <taxon>Magnoliopsida</taxon>
        <taxon>eudicotyledons</taxon>
        <taxon>Gunneridae</taxon>
        <taxon>Pentapetalae</taxon>
        <taxon>rosids</taxon>
        <taxon>malvids</taxon>
        <taxon>Brassicales</taxon>
        <taxon>Brassicaceae</taxon>
        <taxon>Brassiceae</taxon>
        <taxon>Raphanus</taxon>
    </lineage>
</organism>
<dbReference type="GO" id="GO:0004866">
    <property type="term" value="F:endopeptidase inhibitor activity"/>
    <property type="evidence" value="ECO:0007669"/>
    <property type="project" value="InterPro"/>
</dbReference>
<reference evidence="1" key="1">
    <citation type="journal article" date="2019" name="Database">
        <title>The radish genome database (RadishGD): an integrated information resource for radish genomics.</title>
        <authorList>
            <person name="Yu H.J."/>
            <person name="Baek S."/>
            <person name="Lee Y.J."/>
            <person name="Cho A."/>
            <person name="Mun J.H."/>
        </authorList>
    </citation>
    <scope>NUCLEOTIDE SEQUENCE [LARGE SCALE GENOMIC DNA]</scope>
    <source>
        <strain evidence="1">cv. WK10039</strain>
    </source>
</reference>
<dbReference type="Proteomes" id="UP000504610">
    <property type="component" value="Chromosome 9"/>
</dbReference>
<dbReference type="Pfam" id="PF00197">
    <property type="entry name" value="Kunitz_legume"/>
    <property type="match status" value="1"/>
</dbReference>
<dbReference type="SMART" id="SM00452">
    <property type="entry name" value="STI"/>
    <property type="match status" value="1"/>
</dbReference>
<dbReference type="SUPFAM" id="SSF50386">
    <property type="entry name" value="STI-like"/>
    <property type="match status" value="1"/>
</dbReference>
<dbReference type="PANTHER" id="PTHR33107">
    <property type="entry name" value="KUNITZ TRYPSIN INHIBITOR 2"/>
    <property type="match status" value="1"/>
</dbReference>
<sequence length="235" mass="25744">MCLITQLTPKQNKRKTITIMSSSLLLSFLIALLLAAAVCTHGQVLPPPVTDTDGNIVRVNERYIIQPVNTGINGGGLIPVAAILPSCPLGITEAFPGESGVLVRIAFPPWLIPPILPLTIVRTNTDMTIEFQSNICNRISKFWEVDEFAQNPNQPEILIGGNQRRRNSWFRIERAGKEAQTNIYKFTTSAGTVGTISGALDSPQLVLTNDVDKTIFVKFIRDVSTVVTSTSRVEK</sequence>
<dbReference type="AlphaFoldDB" id="A0A9W3CF91"/>
<keyword evidence="1" id="KW-1185">Reference proteome</keyword>
<proteinExistence type="predicted"/>
<dbReference type="PRINTS" id="PR00291">
    <property type="entry name" value="KUNITZINHBTR"/>
</dbReference>
<accession>A0A9W3CF91</accession>
<dbReference type="Gene3D" id="2.80.10.50">
    <property type="match status" value="1"/>
</dbReference>
<evidence type="ECO:0000313" key="1">
    <source>
        <dbReference type="Proteomes" id="UP000504610"/>
    </source>
</evidence>
<dbReference type="PANTHER" id="PTHR33107:SF89">
    <property type="entry name" value="KUNITZ TRYPSIN INHIBITOR 2"/>
    <property type="match status" value="1"/>
</dbReference>
<gene>
    <name evidence="2" type="primary">LOC130499795</name>
</gene>
<evidence type="ECO:0000313" key="2">
    <source>
        <dbReference type="RefSeq" id="XP_056850184.1"/>
    </source>
</evidence>